<accession>A0A7L8ZMF7</accession>
<dbReference type="EMBL" id="MT939487">
    <property type="protein sequence ID" value="QOI71665.1"/>
    <property type="molecule type" value="Genomic_DNA"/>
</dbReference>
<reference evidence="1 2" key="1">
    <citation type="submission" date="2020-08" db="EMBL/GenBank/DDBJ databases">
        <title>Complete genome sequence of Erwinia phage pEa_SNUABM_47.</title>
        <authorList>
            <person name="Kim S.G."/>
            <person name="Lee S.B."/>
            <person name="Park S.C."/>
        </authorList>
    </citation>
    <scope>NUCLEOTIDE SEQUENCE [LARGE SCALE GENOMIC DNA]</scope>
</reference>
<dbReference type="Proteomes" id="UP000594024">
    <property type="component" value="Segment"/>
</dbReference>
<sequence>MTNMKYKIRNKKTFLYIDDIYSDGDRSSMYGRIFDSHATAQQFLYERQHELFEMNQYLDISNYTIDEYHLSLSRSIAIYNTVEEHIMNSPDNEGNVKKVKAMLHQCILHGFSCISTPFFDFLLTSDKYEPILLELVPPHILHSVNDFMDVGIMECDLDELGAISLTATTEQIKMNQIVEILRARSEKVSK</sequence>
<evidence type="ECO:0000313" key="1">
    <source>
        <dbReference type="EMBL" id="QOI71665.1"/>
    </source>
</evidence>
<organism evidence="1 2">
    <name type="scientific">Erwinia phage pEa_SNUABM_47</name>
    <dbReference type="NCBI Taxonomy" id="2768774"/>
    <lineage>
        <taxon>Viruses</taxon>
        <taxon>Duplodnaviria</taxon>
        <taxon>Heunggongvirae</taxon>
        <taxon>Uroviricota</taxon>
        <taxon>Caudoviricetes</taxon>
        <taxon>Eneladusvirus</taxon>
        <taxon>Eneladusvirus BF</taxon>
    </lineage>
</organism>
<protein>
    <submittedName>
        <fullName evidence="1">Uncharacterized protein</fullName>
    </submittedName>
</protein>
<gene>
    <name evidence="1" type="ORF">pEaSNUABM47_00181</name>
</gene>
<proteinExistence type="predicted"/>
<evidence type="ECO:0000313" key="2">
    <source>
        <dbReference type="Proteomes" id="UP000594024"/>
    </source>
</evidence>
<name>A0A7L8ZMF7_9CAUD</name>